<comment type="caution">
    <text evidence="1">The sequence shown here is derived from an EMBL/GenBank/DDBJ whole genome shotgun (WGS) entry which is preliminary data.</text>
</comment>
<reference evidence="1 2" key="1">
    <citation type="submission" date="2023-07" db="EMBL/GenBank/DDBJ databases">
        <authorList>
            <person name="Lian W.-H."/>
        </authorList>
    </citation>
    <scope>NUCLEOTIDE SEQUENCE [LARGE SCALE GENOMIC DNA]</scope>
    <source>
        <strain evidence="1 2">SYSU DXS3180</strain>
    </source>
</reference>
<accession>A0ABV3ZM09</accession>
<sequence>MTYHQPFQVIGFHSCDKDLALQLLRGSNELRPSNNPWDWLGPGIYFWEQNPYRALEYAMEAASQKQKINGSIRTPFIIGAIIELGRCLNLIEPNAINIVKEAYTSLDKATKESGESLPQNKGANRALDCAVIKYIHQSNVLKNEPDYDTVRSPFQEGGEIYANANFSSRLHIEICVRNVSLIKGYFLPQPVKKFNPFL</sequence>
<organism evidence="1 2">
    <name type="scientific">Danxiaibacter flavus</name>
    <dbReference type="NCBI Taxonomy" id="3049108"/>
    <lineage>
        <taxon>Bacteria</taxon>
        <taxon>Pseudomonadati</taxon>
        <taxon>Bacteroidota</taxon>
        <taxon>Chitinophagia</taxon>
        <taxon>Chitinophagales</taxon>
        <taxon>Chitinophagaceae</taxon>
        <taxon>Danxiaibacter</taxon>
    </lineage>
</organism>
<protein>
    <submittedName>
        <fullName evidence="1">Uncharacterized protein</fullName>
    </submittedName>
</protein>
<dbReference type="SUPFAM" id="SSF56399">
    <property type="entry name" value="ADP-ribosylation"/>
    <property type="match status" value="1"/>
</dbReference>
<dbReference type="EMBL" id="JAULBC010000008">
    <property type="protein sequence ID" value="MEX6690134.1"/>
    <property type="molecule type" value="Genomic_DNA"/>
</dbReference>
<evidence type="ECO:0000313" key="2">
    <source>
        <dbReference type="Proteomes" id="UP001560573"/>
    </source>
</evidence>
<gene>
    <name evidence="1" type="ORF">QTN47_21675</name>
</gene>
<dbReference type="Proteomes" id="UP001560573">
    <property type="component" value="Unassembled WGS sequence"/>
</dbReference>
<keyword evidence="2" id="KW-1185">Reference proteome</keyword>
<evidence type="ECO:0000313" key="1">
    <source>
        <dbReference type="EMBL" id="MEX6690134.1"/>
    </source>
</evidence>
<proteinExistence type="predicted"/>
<name>A0ABV3ZM09_9BACT</name>
<dbReference type="RefSeq" id="WP_369331545.1">
    <property type="nucleotide sequence ID" value="NZ_JAULBC010000008.1"/>
</dbReference>